<evidence type="ECO:0000313" key="1">
    <source>
        <dbReference type="EMBL" id="RJP62102.1"/>
    </source>
</evidence>
<dbReference type="InterPro" id="IPR029063">
    <property type="entry name" value="SAM-dependent_MTases_sf"/>
</dbReference>
<dbReference type="Gene3D" id="3.40.50.150">
    <property type="entry name" value="Vaccinia Virus protein VP39"/>
    <property type="match status" value="1"/>
</dbReference>
<dbReference type="CDD" id="cd02440">
    <property type="entry name" value="AdoMet_MTases"/>
    <property type="match status" value="1"/>
</dbReference>
<comment type="caution">
    <text evidence="1">The sequence shown here is derived from an EMBL/GenBank/DDBJ whole genome shotgun (WGS) entry which is preliminary data.</text>
</comment>
<evidence type="ECO:0000313" key="2">
    <source>
        <dbReference type="Proteomes" id="UP000266426"/>
    </source>
</evidence>
<dbReference type="PANTHER" id="PTHR43832">
    <property type="match status" value="1"/>
</dbReference>
<organism evidence="1 2">
    <name type="scientific">Candidatus Auribacter fodinae</name>
    <dbReference type="NCBI Taxonomy" id="2093366"/>
    <lineage>
        <taxon>Bacteria</taxon>
        <taxon>Pseudomonadati</taxon>
        <taxon>Candidatus Auribacterota</taxon>
        <taxon>Candidatus Auribacteria</taxon>
        <taxon>Candidatus Auribacterales</taxon>
        <taxon>Candidatus Auribacteraceae</taxon>
        <taxon>Candidatus Auribacter</taxon>
    </lineage>
</organism>
<protein>
    <submittedName>
        <fullName evidence="1">Class I SAM-dependent methyltransferase</fullName>
    </submittedName>
</protein>
<proteinExistence type="predicted"/>
<keyword evidence="1" id="KW-0489">Methyltransferase</keyword>
<dbReference type="FunFam" id="3.40.50.150:FF:000554">
    <property type="entry name" value="Cation-transporting ATPase"/>
    <property type="match status" value="1"/>
</dbReference>
<dbReference type="AlphaFoldDB" id="A0A3A4RGF9"/>
<reference evidence="1 2" key="1">
    <citation type="journal article" date="2017" name="ISME J.">
        <title>Energy and carbon metabolisms in a deep terrestrial subsurface fluid microbial community.</title>
        <authorList>
            <person name="Momper L."/>
            <person name="Jungbluth S.P."/>
            <person name="Lee M.D."/>
            <person name="Amend J.P."/>
        </authorList>
    </citation>
    <scope>NUCLEOTIDE SEQUENCE [LARGE SCALE GENOMIC DNA]</scope>
    <source>
        <strain evidence="1">SURF_26</strain>
    </source>
</reference>
<dbReference type="EMBL" id="QZJZ01000005">
    <property type="protein sequence ID" value="RJP62102.1"/>
    <property type="molecule type" value="Genomic_DNA"/>
</dbReference>
<dbReference type="Pfam" id="PF02353">
    <property type="entry name" value="CMAS"/>
    <property type="match status" value="1"/>
</dbReference>
<accession>A0A3A4RGF9</accession>
<dbReference type="Proteomes" id="UP000266426">
    <property type="component" value="Unassembled WGS sequence"/>
</dbReference>
<name>A0A3A4RGF9_9BACT</name>
<dbReference type="GO" id="GO:0032259">
    <property type="term" value="P:methylation"/>
    <property type="evidence" value="ECO:0007669"/>
    <property type="project" value="UniProtKB-KW"/>
</dbReference>
<dbReference type="SUPFAM" id="SSF53335">
    <property type="entry name" value="S-adenosyl-L-methionine-dependent methyltransferases"/>
    <property type="match status" value="1"/>
</dbReference>
<dbReference type="GO" id="GO:0008168">
    <property type="term" value="F:methyltransferase activity"/>
    <property type="evidence" value="ECO:0007669"/>
    <property type="project" value="UniProtKB-KW"/>
</dbReference>
<dbReference type="PANTHER" id="PTHR43832:SF1">
    <property type="entry name" value="S-ADENOSYL-L-METHIONINE-DEPENDENT METHYLTRANSFERASES SUPERFAMILY PROTEIN"/>
    <property type="match status" value="1"/>
</dbReference>
<gene>
    <name evidence="1" type="ORF">C4541_00790</name>
</gene>
<sequence>MAWVDSLIERHLIPDVMMRAFMRHLNARTLQRQAKGSVEEQQQRFMAVITELLRSPVAITCSTDEQLYEWPASFFKIVLGAHLKYSCGHWDGGVSGLDHAEELMLRMTTERALIRDGQEILDLGCGWGSLAFYIAEKFPKCSITAVSDSHAQTTYITDEAKKRGMANITAMRTNAGDLQFDKKFDRIVSVEMFEHVRNYRKLFHKLSGMLKPEGKLFVHIFAHKQYAYTFEAHHDYDWVARHFFTGCVMPSDSLLLYFSDDFRILDQWRVCGTHYEKTCNAWLANLARRKKELIALFNDEFGEKQAQHLFTYWRMFFMASAELFGYRQGQEWGVSHYLFEKI</sequence>
<keyword evidence="1" id="KW-0808">Transferase</keyword>